<evidence type="ECO:0000256" key="6">
    <source>
        <dbReference type="ARBA" id="ARBA00023136"/>
    </source>
</evidence>
<feature type="transmembrane region" description="Helical" evidence="7">
    <location>
        <begin position="379"/>
        <end position="399"/>
    </location>
</feature>
<evidence type="ECO:0000256" key="4">
    <source>
        <dbReference type="ARBA" id="ARBA00022692"/>
    </source>
</evidence>
<dbReference type="CDD" id="cd06173">
    <property type="entry name" value="MFS_MefA_like"/>
    <property type="match status" value="1"/>
</dbReference>
<keyword evidence="10" id="KW-1185">Reference proteome</keyword>
<dbReference type="GO" id="GO:0022857">
    <property type="term" value="F:transmembrane transporter activity"/>
    <property type="evidence" value="ECO:0007669"/>
    <property type="project" value="InterPro"/>
</dbReference>
<proteinExistence type="predicted"/>
<dbReference type="Proteomes" id="UP000634476">
    <property type="component" value="Unassembled WGS sequence"/>
</dbReference>
<dbReference type="PROSITE" id="PS51257">
    <property type="entry name" value="PROKAR_LIPOPROTEIN"/>
    <property type="match status" value="1"/>
</dbReference>
<gene>
    <name evidence="9" type="ORF">Pta02_18970</name>
</gene>
<evidence type="ECO:0000259" key="8">
    <source>
        <dbReference type="PROSITE" id="PS50850"/>
    </source>
</evidence>
<feature type="transmembrane region" description="Helical" evidence="7">
    <location>
        <begin position="142"/>
        <end position="165"/>
    </location>
</feature>
<keyword evidence="4 7" id="KW-0812">Transmembrane</keyword>
<protein>
    <recommendedName>
        <fullName evidence="8">Major facilitator superfamily (MFS) profile domain-containing protein</fullName>
    </recommendedName>
</protein>
<evidence type="ECO:0000256" key="1">
    <source>
        <dbReference type="ARBA" id="ARBA00004651"/>
    </source>
</evidence>
<reference evidence="9" key="1">
    <citation type="submission" date="2021-01" db="EMBL/GenBank/DDBJ databases">
        <title>Whole genome shotgun sequence of Planobispora takensis NBRC 109077.</title>
        <authorList>
            <person name="Komaki H."/>
            <person name="Tamura T."/>
        </authorList>
    </citation>
    <scope>NUCLEOTIDE SEQUENCE</scope>
    <source>
        <strain evidence="9">NBRC 109077</strain>
    </source>
</reference>
<dbReference type="Pfam" id="PF07690">
    <property type="entry name" value="MFS_1"/>
    <property type="match status" value="1"/>
</dbReference>
<comment type="subcellular location">
    <subcellularLocation>
        <location evidence="1">Cell membrane</location>
        <topology evidence="1">Multi-pass membrane protein</topology>
    </subcellularLocation>
</comment>
<feature type="transmembrane region" description="Helical" evidence="7">
    <location>
        <begin position="50"/>
        <end position="74"/>
    </location>
</feature>
<evidence type="ECO:0000256" key="7">
    <source>
        <dbReference type="SAM" id="Phobius"/>
    </source>
</evidence>
<evidence type="ECO:0000256" key="3">
    <source>
        <dbReference type="ARBA" id="ARBA00022475"/>
    </source>
</evidence>
<dbReference type="PROSITE" id="PS50850">
    <property type="entry name" value="MFS"/>
    <property type="match status" value="1"/>
</dbReference>
<keyword evidence="5 7" id="KW-1133">Transmembrane helix</keyword>
<name>A0A8J3WRS2_9ACTN</name>
<dbReference type="InterPro" id="IPR036259">
    <property type="entry name" value="MFS_trans_sf"/>
</dbReference>
<dbReference type="InterPro" id="IPR020846">
    <property type="entry name" value="MFS_dom"/>
</dbReference>
<dbReference type="SUPFAM" id="SSF103473">
    <property type="entry name" value="MFS general substrate transporter"/>
    <property type="match status" value="1"/>
</dbReference>
<feature type="transmembrane region" description="Helical" evidence="7">
    <location>
        <begin position="317"/>
        <end position="341"/>
    </location>
</feature>
<dbReference type="PANTHER" id="PTHR43266:SF10">
    <property type="entry name" value="BACILYSIN EXPORTER BACE-RELATED"/>
    <property type="match status" value="1"/>
</dbReference>
<dbReference type="PANTHER" id="PTHR43266">
    <property type="entry name" value="MACROLIDE-EFFLUX PROTEIN"/>
    <property type="match status" value="1"/>
</dbReference>
<feature type="transmembrane region" description="Helical" evidence="7">
    <location>
        <begin position="223"/>
        <end position="249"/>
    </location>
</feature>
<evidence type="ECO:0000256" key="2">
    <source>
        <dbReference type="ARBA" id="ARBA00022448"/>
    </source>
</evidence>
<evidence type="ECO:0000313" key="9">
    <source>
        <dbReference type="EMBL" id="GIH99888.1"/>
    </source>
</evidence>
<feature type="transmembrane region" description="Helical" evidence="7">
    <location>
        <begin position="261"/>
        <end position="279"/>
    </location>
</feature>
<feature type="transmembrane region" description="Helical" evidence="7">
    <location>
        <begin position="81"/>
        <end position="100"/>
    </location>
</feature>
<keyword evidence="6 7" id="KW-0472">Membrane</keyword>
<feature type="domain" description="Major facilitator superfamily (MFS) profile" evidence="8">
    <location>
        <begin position="16"/>
        <end position="404"/>
    </location>
</feature>
<sequence>MEPARTLRELLARNRDLRMLWLGNLVSACGGWFSAVAVFAMVYAHGGAGLAAGLTLAVRYLPGVLAGVWGGVLADRADRRAVTLVTDVLMAVFAVAFLLADDPGRLWLVYPLTFASAAAGFVFQAARNAWMPSLARPEEYPLYSAAVQVNGLVFQALGGVAGGLVVTAVGWRWAFAANAASFLLSAWLTASVRSGDRFAGVAPHGWWRSLREGIAMAARTRAIAALLLLEAVFCLGLGGTITAMTYLALRVHDLGQGGAGWFYGVQGVVGSVVLVVAASRIRALGPSGRHLVIGLSCLVEGVLTMLLGLPSGVLPALALWGLIAAAEVVYGPAAMTVLLTATPNEARGRVTSLWSATATLGLGVSAVGAGALLDRLDVGVVFALLGLPMAVAGGAWLAVHRRRDISGDGGRRIARSADGGPRTGH</sequence>
<dbReference type="GO" id="GO:0005886">
    <property type="term" value="C:plasma membrane"/>
    <property type="evidence" value="ECO:0007669"/>
    <property type="project" value="UniProtKB-SubCell"/>
</dbReference>
<dbReference type="InterPro" id="IPR011701">
    <property type="entry name" value="MFS"/>
</dbReference>
<organism evidence="9 10">
    <name type="scientific">Planobispora takensis</name>
    <dbReference type="NCBI Taxonomy" id="1367882"/>
    <lineage>
        <taxon>Bacteria</taxon>
        <taxon>Bacillati</taxon>
        <taxon>Actinomycetota</taxon>
        <taxon>Actinomycetes</taxon>
        <taxon>Streptosporangiales</taxon>
        <taxon>Streptosporangiaceae</taxon>
        <taxon>Planobispora</taxon>
    </lineage>
</organism>
<keyword evidence="3" id="KW-1003">Cell membrane</keyword>
<feature type="transmembrane region" description="Helical" evidence="7">
    <location>
        <begin position="21"/>
        <end position="44"/>
    </location>
</feature>
<dbReference type="Gene3D" id="1.20.1250.20">
    <property type="entry name" value="MFS general substrate transporter like domains"/>
    <property type="match status" value="1"/>
</dbReference>
<feature type="transmembrane region" description="Helical" evidence="7">
    <location>
        <begin position="106"/>
        <end position="130"/>
    </location>
</feature>
<evidence type="ECO:0000256" key="5">
    <source>
        <dbReference type="ARBA" id="ARBA00022989"/>
    </source>
</evidence>
<dbReference type="EMBL" id="BOOK01000012">
    <property type="protein sequence ID" value="GIH99888.1"/>
    <property type="molecule type" value="Genomic_DNA"/>
</dbReference>
<keyword evidence="2" id="KW-0813">Transport</keyword>
<dbReference type="AlphaFoldDB" id="A0A8J3WRS2"/>
<feature type="transmembrane region" description="Helical" evidence="7">
    <location>
        <begin position="171"/>
        <end position="190"/>
    </location>
</feature>
<evidence type="ECO:0000313" key="10">
    <source>
        <dbReference type="Proteomes" id="UP000634476"/>
    </source>
</evidence>
<feature type="transmembrane region" description="Helical" evidence="7">
    <location>
        <begin position="353"/>
        <end position="373"/>
    </location>
</feature>
<dbReference type="RefSeq" id="WP_203874324.1">
    <property type="nucleotide sequence ID" value="NZ_BOOK01000012.1"/>
</dbReference>
<comment type="caution">
    <text evidence="9">The sequence shown here is derived from an EMBL/GenBank/DDBJ whole genome shotgun (WGS) entry which is preliminary data.</text>
</comment>
<accession>A0A8J3WRS2</accession>
<feature type="transmembrane region" description="Helical" evidence="7">
    <location>
        <begin position="291"/>
        <end position="311"/>
    </location>
</feature>